<dbReference type="OrthoDB" id="530235at2"/>
<keyword evidence="3" id="KW-0233">DNA recombination</keyword>
<dbReference type="InterPro" id="IPR013762">
    <property type="entry name" value="Integrase-like_cat_sf"/>
</dbReference>
<gene>
    <name evidence="5" type="ordered locus">cce_0721</name>
</gene>
<keyword evidence="2" id="KW-0238">DNA-binding</keyword>
<protein>
    <recommendedName>
        <fullName evidence="4">Tyr recombinase domain-containing protein</fullName>
    </recommendedName>
</protein>
<feature type="domain" description="Tyr recombinase" evidence="4">
    <location>
        <begin position="204"/>
        <end position="402"/>
    </location>
</feature>
<sequence length="402" mass="46269">MAKVSVKSKGSHGTVGVESFRGKLRLRLPRHLYDGKQKYLSLGLDDTSENRQIAEAKKREIESDIAKDLVVNGTFDLTLAKYRPQTHLKLVQSIQVHHKTEEQVLLSDLWNKYTEFKSSQVEKTTLIRDYGKIAKRIAKLPTQDINEAVAIRDYLLKVYAPETAKRTLKQLNACCNWAMRSKLITSNPFDGMASDIKSKKTSKTSRKPFTQDERDVIIQAFEENIYCSKYSRVNHSYYAPYVKFLFLTGCRPEEAIALQWKHIEKNYINFCEAVATDLRIRKSTKTHESRHFPINRQLQAFLAEIKPENASNDDLVFPSTTGIEIDAHNFLNRIWKPVVEALVKEGKLKQYLPQYNCRHTFITMALEKGVTVVQVAKWVGNSPEIIMKHYAGTIRQVQVPEF</sequence>
<dbReference type="Pfam" id="PF12167">
    <property type="entry name" value="Arm-DNA-bind_2"/>
    <property type="match status" value="1"/>
</dbReference>
<organism evidence="5 6">
    <name type="scientific">Crocosphaera subtropica (strain ATCC 51142 / BH68)</name>
    <name type="common">Cyanothece sp. (strain ATCC 51142)</name>
    <dbReference type="NCBI Taxonomy" id="43989"/>
    <lineage>
        <taxon>Bacteria</taxon>
        <taxon>Bacillati</taxon>
        <taxon>Cyanobacteriota</taxon>
        <taxon>Cyanophyceae</taxon>
        <taxon>Oscillatoriophycideae</taxon>
        <taxon>Chroococcales</taxon>
        <taxon>Aphanothecaceae</taxon>
        <taxon>Crocosphaera</taxon>
        <taxon>Crocosphaera subtropica</taxon>
    </lineage>
</organism>
<reference evidence="5 6" key="1">
    <citation type="journal article" date="2008" name="Proc. Natl. Acad. Sci. U.S.A.">
        <title>The genome of Cyanothece 51142, a unicellular diazotrophic cyanobacterium important in the marine nitrogen cycle.</title>
        <authorList>
            <person name="Welsh E.A."/>
            <person name="Liberton M."/>
            <person name="Stoeckel J."/>
            <person name="Loh T."/>
            <person name="Elvitigala T."/>
            <person name="Wang C."/>
            <person name="Wollam A."/>
            <person name="Fulton R.S."/>
            <person name="Clifton S.W."/>
            <person name="Jacobs J.M."/>
            <person name="Aurora R."/>
            <person name="Ghosh B.K."/>
            <person name="Sherman L.A."/>
            <person name="Smith R.D."/>
            <person name="Wilson R.K."/>
            <person name="Pakrasi H.B."/>
        </authorList>
    </citation>
    <scope>NUCLEOTIDE SEQUENCE [LARGE SCALE GENOMIC DNA]</scope>
    <source>
        <strain evidence="6">ATCC 51142 / BH68</strain>
    </source>
</reference>
<evidence type="ECO:0000313" key="6">
    <source>
        <dbReference type="Proteomes" id="UP000001203"/>
    </source>
</evidence>
<dbReference type="InterPro" id="IPR011010">
    <property type="entry name" value="DNA_brk_join_enz"/>
</dbReference>
<dbReference type="SUPFAM" id="SSF56349">
    <property type="entry name" value="DNA breaking-rejoining enzymes"/>
    <property type="match status" value="1"/>
</dbReference>
<accession>B1WR14</accession>
<dbReference type="Gene3D" id="1.10.150.130">
    <property type="match status" value="1"/>
</dbReference>
<dbReference type="InterPro" id="IPR050090">
    <property type="entry name" value="Tyrosine_recombinase_XerCD"/>
</dbReference>
<dbReference type="PANTHER" id="PTHR30349:SF41">
    <property type="entry name" value="INTEGRASE_RECOMBINASE PROTEIN MJ0367-RELATED"/>
    <property type="match status" value="1"/>
</dbReference>
<dbReference type="GO" id="GO:0015074">
    <property type="term" value="P:DNA integration"/>
    <property type="evidence" value="ECO:0007669"/>
    <property type="project" value="InterPro"/>
</dbReference>
<evidence type="ECO:0000313" key="5">
    <source>
        <dbReference type="EMBL" id="ACB50072.1"/>
    </source>
</evidence>
<dbReference type="Proteomes" id="UP000001203">
    <property type="component" value="Chromosome circular"/>
</dbReference>
<dbReference type="InterPro" id="IPR022000">
    <property type="entry name" value="Min27-like_integrase_DNA_bind"/>
</dbReference>
<dbReference type="InterPro" id="IPR002104">
    <property type="entry name" value="Integrase_catalytic"/>
</dbReference>
<dbReference type="PROSITE" id="PS51898">
    <property type="entry name" value="TYR_RECOMBINASE"/>
    <property type="match status" value="1"/>
</dbReference>
<dbReference type="KEGG" id="cyt:cce_0721"/>
<dbReference type="GO" id="GO:0006310">
    <property type="term" value="P:DNA recombination"/>
    <property type="evidence" value="ECO:0007669"/>
    <property type="project" value="UniProtKB-KW"/>
</dbReference>
<dbReference type="Gene3D" id="1.10.443.10">
    <property type="entry name" value="Intergrase catalytic core"/>
    <property type="match status" value="1"/>
</dbReference>
<dbReference type="Pfam" id="PF00589">
    <property type="entry name" value="Phage_integrase"/>
    <property type="match status" value="1"/>
</dbReference>
<dbReference type="eggNOG" id="COG0582">
    <property type="taxonomic scope" value="Bacteria"/>
</dbReference>
<dbReference type="RefSeq" id="WP_009545963.1">
    <property type="nucleotide sequence ID" value="NC_010546.1"/>
</dbReference>
<evidence type="ECO:0000259" key="4">
    <source>
        <dbReference type="PROSITE" id="PS51898"/>
    </source>
</evidence>
<comment type="similarity">
    <text evidence="1">Belongs to the 'phage' integrase family.</text>
</comment>
<proteinExistence type="inferred from homology"/>
<dbReference type="HOGENOM" id="CLU_027562_8_0_3"/>
<dbReference type="EMBL" id="CP000806">
    <property type="protein sequence ID" value="ACB50072.1"/>
    <property type="molecule type" value="Genomic_DNA"/>
</dbReference>
<evidence type="ECO:0000256" key="3">
    <source>
        <dbReference type="ARBA" id="ARBA00023172"/>
    </source>
</evidence>
<evidence type="ECO:0000256" key="2">
    <source>
        <dbReference type="ARBA" id="ARBA00023125"/>
    </source>
</evidence>
<dbReference type="AlphaFoldDB" id="B1WR14"/>
<evidence type="ECO:0000256" key="1">
    <source>
        <dbReference type="ARBA" id="ARBA00008857"/>
    </source>
</evidence>
<dbReference type="GO" id="GO:0003677">
    <property type="term" value="F:DNA binding"/>
    <property type="evidence" value="ECO:0007669"/>
    <property type="project" value="UniProtKB-KW"/>
</dbReference>
<dbReference type="PANTHER" id="PTHR30349">
    <property type="entry name" value="PHAGE INTEGRASE-RELATED"/>
    <property type="match status" value="1"/>
</dbReference>
<keyword evidence="6" id="KW-1185">Reference proteome</keyword>
<dbReference type="InterPro" id="IPR010998">
    <property type="entry name" value="Integrase_recombinase_N"/>
</dbReference>
<name>B1WR14_CROS5</name>
<dbReference type="STRING" id="43989.cce_0721"/>